<evidence type="ECO:0000259" key="3">
    <source>
        <dbReference type="Pfam" id="PF03446"/>
    </source>
</evidence>
<dbReference type="InterPro" id="IPR008927">
    <property type="entry name" value="6-PGluconate_DH-like_C_sf"/>
</dbReference>
<organism evidence="5 6">
    <name type="scientific">Nonomuraea longispora</name>
    <dbReference type="NCBI Taxonomy" id="1848320"/>
    <lineage>
        <taxon>Bacteria</taxon>
        <taxon>Bacillati</taxon>
        <taxon>Actinomycetota</taxon>
        <taxon>Actinomycetes</taxon>
        <taxon>Streptosporangiales</taxon>
        <taxon>Streptosporangiaceae</taxon>
        <taxon>Nonomuraea</taxon>
    </lineage>
</organism>
<evidence type="ECO:0000256" key="1">
    <source>
        <dbReference type="ARBA" id="ARBA00009080"/>
    </source>
</evidence>
<accession>A0A4R4NHV1</accession>
<sequence>MTDTSMTVTVIGLGPMGRAMAGAYLDRGYEVTVWNRTPARADSLIARGAHRATSVAEALTANTLVVVSLTGYDAVHAVLGQAPSAALTGRTVVNLTSDTQDQVRRAATWLAELGAVQVTGGVLTPPPGIGTPGAMSYYSGPLEAIETHRRALEVLTGIDYLGEDPGLAALFYQIGIDMFWTGLLAYLHGQALAEANGISAQEFLPRALNAMDLRYFLEFYAPRIDAGNHAGDVDTLTMGAASLEHVVRTAQASGVDVSLPTAALDLFRRGIAAGHGGNSLTSLLGILRKGVGQGVDK</sequence>
<feature type="domain" description="NADPH-dependent reductive aminase-like C-terminal" evidence="4">
    <location>
        <begin position="164"/>
        <end position="289"/>
    </location>
</feature>
<dbReference type="InterPro" id="IPR013328">
    <property type="entry name" value="6PGD_dom2"/>
</dbReference>
<dbReference type="EMBL" id="SMJZ01000043">
    <property type="protein sequence ID" value="TDC07233.1"/>
    <property type="molecule type" value="Genomic_DNA"/>
</dbReference>
<dbReference type="InterPro" id="IPR015815">
    <property type="entry name" value="HIBADH-related"/>
</dbReference>
<dbReference type="PANTHER" id="PTHR43580">
    <property type="entry name" value="OXIDOREDUCTASE GLYR1-RELATED"/>
    <property type="match status" value="1"/>
</dbReference>
<comment type="similarity">
    <text evidence="1">Belongs to the HIBADH-related family.</text>
</comment>
<dbReference type="PANTHER" id="PTHR43580:SF2">
    <property type="entry name" value="CYTOKINE-LIKE NUCLEAR FACTOR N-PAC"/>
    <property type="match status" value="1"/>
</dbReference>
<keyword evidence="6" id="KW-1185">Reference proteome</keyword>
<dbReference type="InterPro" id="IPR036291">
    <property type="entry name" value="NAD(P)-bd_dom_sf"/>
</dbReference>
<evidence type="ECO:0000313" key="6">
    <source>
        <dbReference type="Proteomes" id="UP000295157"/>
    </source>
</evidence>
<dbReference type="PIRSF" id="PIRSF000103">
    <property type="entry name" value="HIBADH"/>
    <property type="match status" value="1"/>
</dbReference>
<protein>
    <submittedName>
        <fullName evidence="5">NAD(P)-dependent oxidoreductase</fullName>
    </submittedName>
</protein>
<evidence type="ECO:0000259" key="4">
    <source>
        <dbReference type="Pfam" id="PF21761"/>
    </source>
</evidence>
<dbReference type="SUPFAM" id="SSF51735">
    <property type="entry name" value="NAD(P)-binding Rossmann-fold domains"/>
    <property type="match status" value="1"/>
</dbReference>
<dbReference type="AlphaFoldDB" id="A0A4R4NHV1"/>
<dbReference type="Pfam" id="PF03446">
    <property type="entry name" value="NAD_binding_2"/>
    <property type="match status" value="1"/>
</dbReference>
<dbReference type="SUPFAM" id="SSF48179">
    <property type="entry name" value="6-phosphogluconate dehydrogenase C-terminal domain-like"/>
    <property type="match status" value="1"/>
</dbReference>
<evidence type="ECO:0000313" key="5">
    <source>
        <dbReference type="EMBL" id="TDC07233.1"/>
    </source>
</evidence>
<dbReference type="RefSeq" id="WP_132332897.1">
    <property type="nucleotide sequence ID" value="NZ_SMJZ01000043.1"/>
</dbReference>
<dbReference type="InterPro" id="IPR048666">
    <property type="entry name" value="RedAm-like_C"/>
</dbReference>
<gene>
    <name evidence="5" type="ORF">E1267_14135</name>
</gene>
<dbReference type="GO" id="GO:0050661">
    <property type="term" value="F:NADP binding"/>
    <property type="evidence" value="ECO:0007669"/>
    <property type="project" value="InterPro"/>
</dbReference>
<feature type="domain" description="6-phosphogluconate dehydrogenase NADP-binding" evidence="3">
    <location>
        <begin position="8"/>
        <end position="153"/>
    </location>
</feature>
<proteinExistence type="inferred from homology"/>
<name>A0A4R4NHV1_9ACTN</name>
<dbReference type="GO" id="GO:0016491">
    <property type="term" value="F:oxidoreductase activity"/>
    <property type="evidence" value="ECO:0007669"/>
    <property type="project" value="UniProtKB-KW"/>
</dbReference>
<dbReference type="OrthoDB" id="4535742at2"/>
<comment type="caution">
    <text evidence="5">The sequence shown here is derived from an EMBL/GenBank/DDBJ whole genome shotgun (WGS) entry which is preliminary data.</text>
</comment>
<keyword evidence="2" id="KW-0560">Oxidoreductase</keyword>
<reference evidence="5 6" key="1">
    <citation type="submission" date="2019-02" db="EMBL/GenBank/DDBJ databases">
        <title>Draft genome sequences of novel Actinobacteria.</title>
        <authorList>
            <person name="Sahin N."/>
            <person name="Ay H."/>
            <person name="Saygin H."/>
        </authorList>
    </citation>
    <scope>NUCLEOTIDE SEQUENCE [LARGE SCALE GENOMIC DNA]</scope>
    <source>
        <strain evidence="5 6">KC201</strain>
    </source>
</reference>
<dbReference type="Proteomes" id="UP000295157">
    <property type="component" value="Unassembled WGS sequence"/>
</dbReference>
<dbReference type="InterPro" id="IPR051265">
    <property type="entry name" value="HIBADH-related_NP60_sf"/>
</dbReference>
<dbReference type="InterPro" id="IPR006115">
    <property type="entry name" value="6PGDH_NADP-bd"/>
</dbReference>
<dbReference type="Gene3D" id="3.40.50.720">
    <property type="entry name" value="NAD(P)-binding Rossmann-like Domain"/>
    <property type="match status" value="1"/>
</dbReference>
<dbReference type="Pfam" id="PF21761">
    <property type="entry name" value="RedAm-like_C"/>
    <property type="match status" value="1"/>
</dbReference>
<dbReference type="Gene3D" id="1.10.1040.10">
    <property type="entry name" value="N-(1-d-carboxylethyl)-l-norvaline Dehydrogenase, domain 2"/>
    <property type="match status" value="1"/>
</dbReference>
<evidence type="ECO:0000256" key="2">
    <source>
        <dbReference type="ARBA" id="ARBA00023002"/>
    </source>
</evidence>